<feature type="binding site" evidence="3">
    <location>
        <position position="289"/>
    </location>
    <ligand>
        <name>FAD</name>
        <dbReference type="ChEBI" id="CHEBI:57692"/>
    </ligand>
</feature>
<dbReference type="SUPFAM" id="SSF54373">
    <property type="entry name" value="FAD-linked reductases, C-terminal domain"/>
    <property type="match status" value="1"/>
</dbReference>
<dbReference type="AlphaFoldDB" id="A0A232FNN4"/>
<dbReference type="Proteomes" id="UP000215335">
    <property type="component" value="Unassembled WGS sequence"/>
</dbReference>
<feature type="domain" description="Glucose-methanol-choline oxidoreductase N-terminal" evidence="5">
    <location>
        <begin position="326"/>
        <end position="340"/>
    </location>
</feature>
<name>A0A232FNN4_9HYME</name>
<gene>
    <name evidence="6" type="ORF">TSAR_007068</name>
</gene>
<dbReference type="Pfam" id="PF05199">
    <property type="entry name" value="GMC_oxred_C"/>
    <property type="match status" value="1"/>
</dbReference>
<dbReference type="PANTHER" id="PTHR11552">
    <property type="entry name" value="GLUCOSE-METHANOL-CHOLINE GMC OXIDOREDUCTASE"/>
    <property type="match status" value="1"/>
</dbReference>
<evidence type="ECO:0000313" key="6">
    <source>
        <dbReference type="EMBL" id="OXU32292.1"/>
    </source>
</evidence>
<accession>A0A232FNN4</accession>
<dbReference type="GO" id="GO:0016614">
    <property type="term" value="F:oxidoreductase activity, acting on CH-OH group of donors"/>
    <property type="evidence" value="ECO:0007669"/>
    <property type="project" value="InterPro"/>
</dbReference>
<dbReference type="InterPro" id="IPR036188">
    <property type="entry name" value="FAD/NAD-bd_sf"/>
</dbReference>
<dbReference type="Gene3D" id="3.50.50.60">
    <property type="entry name" value="FAD/NAD(P)-binding domain"/>
    <property type="match status" value="1"/>
</dbReference>
<dbReference type="STRING" id="543379.A0A232FNN4"/>
<keyword evidence="3" id="KW-0274">FAD</keyword>
<dbReference type="Pfam" id="PF00732">
    <property type="entry name" value="GMC_oxred_N"/>
    <property type="match status" value="1"/>
</dbReference>
<feature type="binding site" evidence="3">
    <location>
        <position position="150"/>
    </location>
    <ligand>
        <name>FAD</name>
        <dbReference type="ChEBI" id="CHEBI:57692"/>
    </ligand>
</feature>
<dbReference type="InterPro" id="IPR000172">
    <property type="entry name" value="GMC_OxRdtase_N"/>
</dbReference>
<evidence type="ECO:0000256" key="2">
    <source>
        <dbReference type="PIRSR" id="PIRSR000137-1"/>
    </source>
</evidence>
<evidence type="ECO:0000313" key="7">
    <source>
        <dbReference type="Proteomes" id="UP000215335"/>
    </source>
</evidence>
<feature type="active site" description="Proton donor" evidence="2">
    <location>
        <position position="566"/>
    </location>
</feature>
<evidence type="ECO:0000259" key="5">
    <source>
        <dbReference type="PROSITE" id="PS00624"/>
    </source>
</evidence>
<comment type="cofactor">
    <cofactor evidence="3">
        <name>FAD</name>
        <dbReference type="ChEBI" id="CHEBI:57692"/>
    </cofactor>
</comment>
<sequence>MGTYKMVSFIICLAITSSYAHRLYLGTSDSLRKNIADLFQGKLNFTDSSIPFNVEELEDITPEYDSEYDFIVIGAGSAGATIASRLSEEKKTNVLLIEAGGKEYPIMDIPRIAGALQLNAQINWMYETESSDKFCLGLTNSKCKWPRGKVMGGNSVFNYMLATRGNKRDFDGWAKSTGDASWSYKNMLTYLKKLENYRVEGIEVDDELHNKKGPLYISSAPYKTKLAEAFIEANEELGLPMNDYNGQEQMGVCYMQSNVKDGERWSANRAYLYPARFRKNLFLTRNSHVNKILIDENTKTAYGVQFTKGDKNIIVRAKKEVILSAGAINSPQILMLSGIGPAKHLGDLGIHVIRNAPVGENLMDHIAYGGLLFKVNDSATYTEENLLDPNDPTIETYITKRNGSLGIGTGFEALSYIDVDNEKLLSNEPNVELLFAGIKGMVDPILSIALGVSDEYRNRFLAENITQSVWTIWPMIMNPKSRGKLLLQSKDPNAKPKLYPNYLDHPDDIKILIGGIRAVIRLSKTKAFQRYGSEMHDVHLPCNKFQFDSDAYWECAIRTFPFTIYHQSGTCKMGRETDETAVVIGVKGLRVADASIMPKIVSAHPHIPIVAIGEKISEQIKQEWRLE</sequence>
<dbReference type="PROSITE" id="PS00624">
    <property type="entry name" value="GMC_OXRED_2"/>
    <property type="match status" value="1"/>
</dbReference>
<feature type="signal peptide" evidence="4">
    <location>
        <begin position="1"/>
        <end position="20"/>
    </location>
</feature>
<dbReference type="InterPro" id="IPR007867">
    <property type="entry name" value="GMC_OxRtase_C"/>
</dbReference>
<dbReference type="GO" id="GO:0050660">
    <property type="term" value="F:flavin adenine dinucleotide binding"/>
    <property type="evidence" value="ECO:0007669"/>
    <property type="project" value="InterPro"/>
</dbReference>
<keyword evidence="4" id="KW-0732">Signal</keyword>
<dbReference type="PANTHER" id="PTHR11552:SF158">
    <property type="entry name" value="GH23626P-RELATED"/>
    <property type="match status" value="1"/>
</dbReference>
<dbReference type="Gene3D" id="3.30.560.10">
    <property type="entry name" value="Glucose Oxidase, domain 3"/>
    <property type="match status" value="1"/>
</dbReference>
<organism evidence="6 7">
    <name type="scientific">Trichomalopsis sarcophagae</name>
    <dbReference type="NCBI Taxonomy" id="543379"/>
    <lineage>
        <taxon>Eukaryota</taxon>
        <taxon>Metazoa</taxon>
        <taxon>Ecdysozoa</taxon>
        <taxon>Arthropoda</taxon>
        <taxon>Hexapoda</taxon>
        <taxon>Insecta</taxon>
        <taxon>Pterygota</taxon>
        <taxon>Neoptera</taxon>
        <taxon>Endopterygota</taxon>
        <taxon>Hymenoptera</taxon>
        <taxon>Apocrita</taxon>
        <taxon>Proctotrupomorpha</taxon>
        <taxon>Chalcidoidea</taxon>
        <taxon>Pteromalidae</taxon>
        <taxon>Pteromalinae</taxon>
        <taxon>Trichomalopsis</taxon>
    </lineage>
</organism>
<feature type="chain" id="PRO_5012805266" description="Glucose-methanol-choline oxidoreductase N-terminal domain-containing protein" evidence="4">
    <location>
        <begin position="21"/>
        <end position="627"/>
    </location>
</feature>
<comment type="similarity">
    <text evidence="1">Belongs to the GMC oxidoreductase family.</text>
</comment>
<keyword evidence="7" id="KW-1185">Reference proteome</keyword>
<feature type="active site" description="Proton acceptor" evidence="2">
    <location>
        <position position="604"/>
    </location>
</feature>
<evidence type="ECO:0000256" key="1">
    <source>
        <dbReference type="ARBA" id="ARBA00010790"/>
    </source>
</evidence>
<proteinExistence type="inferred from homology"/>
<evidence type="ECO:0000256" key="4">
    <source>
        <dbReference type="SAM" id="SignalP"/>
    </source>
</evidence>
<dbReference type="OrthoDB" id="269227at2759"/>
<dbReference type="SUPFAM" id="SSF51905">
    <property type="entry name" value="FAD/NAD(P)-binding domain"/>
    <property type="match status" value="1"/>
</dbReference>
<comment type="caution">
    <text evidence="6">The sequence shown here is derived from an EMBL/GenBank/DDBJ whole genome shotgun (WGS) entry which is preliminary data.</text>
</comment>
<dbReference type="EMBL" id="NNAY01000002">
    <property type="protein sequence ID" value="OXU32292.1"/>
    <property type="molecule type" value="Genomic_DNA"/>
</dbReference>
<evidence type="ECO:0000256" key="3">
    <source>
        <dbReference type="PIRSR" id="PIRSR000137-2"/>
    </source>
</evidence>
<keyword evidence="3" id="KW-0285">Flavoprotein</keyword>
<protein>
    <recommendedName>
        <fullName evidence="5">Glucose-methanol-choline oxidoreductase N-terminal domain-containing protein</fullName>
    </recommendedName>
</protein>
<reference evidence="6 7" key="1">
    <citation type="journal article" date="2017" name="Curr. Biol.">
        <title>The Evolution of Venom by Co-option of Single-Copy Genes.</title>
        <authorList>
            <person name="Martinson E.O."/>
            <person name="Mrinalini"/>
            <person name="Kelkar Y.D."/>
            <person name="Chang C.H."/>
            <person name="Werren J.H."/>
        </authorList>
    </citation>
    <scope>NUCLEOTIDE SEQUENCE [LARGE SCALE GENOMIC DNA]</scope>
    <source>
        <strain evidence="6 7">Alberta</strain>
        <tissue evidence="6">Whole body</tissue>
    </source>
</reference>
<dbReference type="InterPro" id="IPR012132">
    <property type="entry name" value="GMC_OxRdtase"/>
</dbReference>
<dbReference type="PIRSF" id="PIRSF000137">
    <property type="entry name" value="Alcohol_oxidase"/>
    <property type="match status" value="1"/>
</dbReference>